<feature type="region of interest" description="Disordered" evidence="1">
    <location>
        <begin position="64"/>
        <end position="171"/>
    </location>
</feature>
<proteinExistence type="predicted"/>
<sequence length="171" mass="18944">MQEPASTFKLTPTKLANHRVLNLLHEQKIFNSSLLPTIQQNGSKHLEGKIKYFLKSVLCGSSSQGKVKESKAVKNGGRRGSKKGTVKNGGRSGSKKGKVKNGGSKKGGRTKPAKDCSFRVWPRKSGQRKKSAPPRKASKRKSSTRPPLKTRKIKKRRRGSKARERRRSTKG</sequence>
<dbReference type="AlphaFoldDB" id="A0A4Y2A2X6"/>
<dbReference type="Proteomes" id="UP000499080">
    <property type="component" value="Unassembled WGS sequence"/>
</dbReference>
<feature type="compositionally biased region" description="Basic residues" evidence="1">
    <location>
        <begin position="121"/>
        <end position="171"/>
    </location>
</feature>
<organism evidence="2 3">
    <name type="scientific">Araneus ventricosus</name>
    <name type="common">Orbweaver spider</name>
    <name type="synonym">Epeira ventricosa</name>
    <dbReference type="NCBI Taxonomy" id="182803"/>
    <lineage>
        <taxon>Eukaryota</taxon>
        <taxon>Metazoa</taxon>
        <taxon>Ecdysozoa</taxon>
        <taxon>Arthropoda</taxon>
        <taxon>Chelicerata</taxon>
        <taxon>Arachnida</taxon>
        <taxon>Araneae</taxon>
        <taxon>Araneomorphae</taxon>
        <taxon>Entelegynae</taxon>
        <taxon>Araneoidea</taxon>
        <taxon>Araneidae</taxon>
        <taxon>Araneus</taxon>
    </lineage>
</organism>
<feature type="compositionally biased region" description="Basic residues" evidence="1">
    <location>
        <begin position="76"/>
        <end position="85"/>
    </location>
</feature>
<name>A0A4Y2A2X6_ARAVE</name>
<accession>A0A4Y2A2X6</accession>
<evidence type="ECO:0000313" key="3">
    <source>
        <dbReference type="Proteomes" id="UP000499080"/>
    </source>
</evidence>
<comment type="caution">
    <text evidence="2">The sequence shown here is derived from an EMBL/GenBank/DDBJ whole genome shotgun (WGS) entry which is preliminary data.</text>
</comment>
<gene>
    <name evidence="2" type="ORF">AVEN_117857_1</name>
</gene>
<keyword evidence="3" id="KW-1185">Reference proteome</keyword>
<evidence type="ECO:0000256" key="1">
    <source>
        <dbReference type="SAM" id="MobiDB-lite"/>
    </source>
</evidence>
<protein>
    <submittedName>
        <fullName evidence="2">Uncharacterized protein</fullName>
    </submittedName>
</protein>
<dbReference type="EMBL" id="BGPR01079360">
    <property type="protein sequence ID" value="GBL74201.1"/>
    <property type="molecule type" value="Genomic_DNA"/>
</dbReference>
<reference evidence="2 3" key="1">
    <citation type="journal article" date="2019" name="Sci. Rep.">
        <title>Orb-weaving spider Araneus ventricosus genome elucidates the spidroin gene catalogue.</title>
        <authorList>
            <person name="Kono N."/>
            <person name="Nakamura H."/>
            <person name="Ohtoshi R."/>
            <person name="Moran D.A.P."/>
            <person name="Shinohara A."/>
            <person name="Yoshida Y."/>
            <person name="Fujiwara M."/>
            <person name="Mori M."/>
            <person name="Tomita M."/>
            <person name="Arakawa K."/>
        </authorList>
    </citation>
    <scope>NUCLEOTIDE SEQUENCE [LARGE SCALE GENOMIC DNA]</scope>
</reference>
<evidence type="ECO:0000313" key="2">
    <source>
        <dbReference type="EMBL" id="GBL74201.1"/>
    </source>
</evidence>